<gene>
    <name evidence="3" type="ORF">NAPIS_ORF02318</name>
</gene>
<dbReference type="VEuPathDB" id="MicrosporidiaDB:NAPIS_ORF02318"/>
<dbReference type="InterPro" id="IPR036678">
    <property type="entry name" value="MutS_con_dom_sf"/>
</dbReference>
<dbReference type="SUPFAM" id="SSF48334">
    <property type="entry name" value="DNA repair protein MutS, domain III"/>
    <property type="match status" value="1"/>
</dbReference>
<keyword evidence="4" id="KW-1185">Reference proteome</keyword>
<dbReference type="InterPro" id="IPR036187">
    <property type="entry name" value="DNA_mismatch_repair_MutS_sf"/>
</dbReference>
<feature type="region of interest" description="Disordered" evidence="1">
    <location>
        <begin position="320"/>
        <end position="340"/>
    </location>
</feature>
<dbReference type="Pfam" id="PF05192">
    <property type="entry name" value="MutS_III"/>
    <property type="match status" value="1"/>
</dbReference>
<dbReference type="HOGENOM" id="CLU_816610_0_0_1"/>
<dbReference type="GO" id="GO:0006298">
    <property type="term" value="P:mismatch repair"/>
    <property type="evidence" value="ECO:0007669"/>
    <property type="project" value="InterPro"/>
</dbReference>
<organism evidence="3 4">
    <name type="scientific">Vairimorpha apis BRL 01</name>
    <dbReference type="NCBI Taxonomy" id="1037528"/>
    <lineage>
        <taxon>Eukaryota</taxon>
        <taxon>Fungi</taxon>
        <taxon>Fungi incertae sedis</taxon>
        <taxon>Microsporidia</taxon>
        <taxon>Nosematidae</taxon>
        <taxon>Vairimorpha</taxon>
    </lineage>
</organism>
<protein>
    <submittedName>
        <fullName evidence="3">Dna mismatch repair protein muts</fullName>
    </submittedName>
</protein>
<dbReference type="GO" id="GO:0005524">
    <property type="term" value="F:ATP binding"/>
    <property type="evidence" value="ECO:0007669"/>
    <property type="project" value="InterPro"/>
</dbReference>
<feature type="compositionally biased region" description="Basic and acidic residues" evidence="1">
    <location>
        <begin position="326"/>
        <end position="340"/>
    </location>
</feature>
<proteinExistence type="predicted"/>
<dbReference type="EMBL" id="KE647331">
    <property type="protein sequence ID" value="EQB60090.1"/>
    <property type="molecule type" value="Genomic_DNA"/>
</dbReference>
<evidence type="ECO:0000256" key="1">
    <source>
        <dbReference type="SAM" id="MobiDB-lite"/>
    </source>
</evidence>
<accession>T0MGB2</accession>
<dbReference type="Proteomes" id="UP000053780">
    <property type="component" value="Unassembled WGS sequence"/>
</dbReference>
<feature type="domain" description="DNA mismatch repair protein MutS core" evidence="2">
    <location>
        <begin position="200"/>
        <end position="285"/>
    </location>
</feature>
<dbReference type="InterPro" id="IPR007696">
    <property type="entry name" value="DNA_mismatch_repair_MutS_core"/>
</dbReference>
<reference evidence="3 4" key="1">
    <citation type="journal article" date="2013" name="BMC Genomics">
        <title>Genome sequencing and comparative genomics of honey bee microsporidia, Nosema apis reveal novel insights into host-parasite interactions.</title>
        <authorList>
            <person name="Chen Yp."/>
            <person name="Pettis J.S."/>
            <person name="Zhao Y."/>
            <person name="Liu X."/>
            <person name="Tallon L.J."/>
            <person name="Sadzewicz L.D."/>
            <person name="Li R."/>
            <person name="Zheng H."/>
            <person name="Huang S."/>
            <person name="Zhang X."/>
            <person name="Hamilton M.C."/>
            <person name="Pernal S.F."/>
            <person name="Melathopoulos A.P."/>
            <person name="Yan X."/>
            <person name="Evans J.D."/>
        </authorList>
    </citation>
    <scope>NUCLEOTIDE SEQUENCE [LARGE SCALE GENOMIC DNA]</scope>
    <source>
        <strain evidence="3 4">BRL 01</strain>
    </source>
</reference>
<evidence type="ECO:0000313" key="4">
    <source>
        <dbReference type="Proteomes" id="UP000053780"/>
    </source>
</evidence>
<dbReference type="AlphaFoldDB" id="T0MGB2"/>
<sequence length="340" mass="40496">MFNYKKIKVQEYVNNILTKTGYPGNWNDFTDICIDENILPSLCALCITKRDVDFSFVKTGENIIYTCNFQDDDVFSNLYAVMEEVNVFEVVIDDSRYEYLFGSYLVHISSPMKDIQREFIVNEFNMENSSYIKNETEIVNFSNSKEESKTVNSPTSKSSWMLKKFLNKDLPTKHYKRPDIFTMDNINDLFPNIDNYFPIKTVQGHRLLKQFLRQPLIRVDEIINRQKIIKEFENIEINLNIFPDLYKITKRVINNKVGVNEIMKVYEVILRIPYLMRMLYENGNNFIDDDRREHLFADDGNFINDRKIFNEDEKCENNEFFNGNKKFHDNEDKNEEEKLS</sequence>
<name>T0MGB2_9MICR</name>
<evidence type="ECO:0000259" key="2">
    <source>
        <dbReference type="Pfam" id="PF05192"/>
    </source>
</evidence>
<dbReference type="Gene3D" id="3.30.420.110">
    <property type="entry name" value="MutS, connector domain"/>
    <property type="match status" value="1"/>
</dbReference>
<dbReference type="OrthoDB" id="295033at2759"/>
<evidence type="ECO:0000313" key="3">
    <source>
        <dbReference type="EMBL" id="EQB60090.1"/>
    </source>
</evidence>
<dbReference type="GO" id="GO:0030983">
    <property type="term" value="F:mismatched DNA binding"/>
    <property type="evidence" value="ECO:0007669"/>
    <property type="project" value="InterPro"/>
</dbReference>
<dbReference type="Gene3D" id="1.10.1420.10">
    <property type="match status" value="1"/>
</dbReference>